<evidence type="ECO:0000259" key="2">
    <source>
        <dbReference type="Pfam" id="PF00188"/>
    </source>
</evidence>
<keyword evidence="1" id="KW-0472">Membrane</keyword>
<dbReference type="Gene3D" id="3.40.33.10">
    <property type="entry name" value="CAP"/>
    <property type="match status" value="1"/>
</dbReference>
<dbReference type="CDD" id="cd05379">
    <property type="entry name" value="CAP_bacterial"/>
    <property type="match status" value="1"/>
</dbReference>
<dbReference type="Proteomes" id="UP000033869">
    <property type="component" value="Unassembled WGS sequence"/>
</dbReference>
<evidence type="ECO:0000256" key="1">
    <source>
        <dbReference type="SAM" id="Phobius"/>
    </source>
</evidence>
<dbReference type="InterPro" id="IPR035940">
    <property type="entry name" value="CAP_sf"/>
</dbReference>
<dbReference type="AlphaFoldDB" id="A0A0G0YJW0"/>
<dbReference type="Pfam" id="PF00188">
    <property type="entry name" value="CAP"/>
    <property type="match status" value="1"/>
</dbReference>
<comment type="caution">
    <text evidence="3">The sequence shown here is derived from an EMBL/GenBank/DDBJ whole genome shotgun (WGS) entry which is preliminary data.</text>
</comment>
<proteinExistence type="predicted"/>
<protein>
    <recommendedName>
        <fullName evidence="2">SCP domain-containing protein</fullName>
    </recommendedName>
</protein>
<keyword evidence="1" id="KW-1133">Transmembrane helix</keyword>
<gene>
    <name evidence="3" type="ORF">UU65_C0001G0231</name>
</gene>
<dbReference type="PANTHER" id="PTHR31157">
    <property type="entry name" value="SCP DOMAIN-CONTAINING PROTEIN"/>
    <property type="match status" value="1"/>
</dbReference>
<evidence type="ECO:0000313" key="4">
    <source>
        <dbReference type="Proteomes" id="UP000033869"/>
    </source>
</evidence>
<dbReference type="InterPro" id="IPR014044">
    <property type="entry name" value="CAP_dom"/>
</dbReference>
<sequence length="252" mass="27797">MRHKAISIYSIGLMLSHLAFGIGFDTVSVSAQVGESMTHQIVSLTNSERQKVNLPALKENSQLQGAAIARAKDMFAKDYWDHFAPDGKEPWEAIKEAGYNYSYAGENLAKGFSDANSTVNAWMNSQTHKDNLLNSNYEDIGIAVVSDSFKGRNTTIIVQLFAAPFERGVKPVTVLGAKSETKQLNLASMTSSQNIPYTAAWAMIALMLLADGWMLYKQGHHKDKHHRFHFGLASILMAALFSLLTVQVSNIL</sequence>
<evidence type="ECO:0000313" key="3">
    <source>
        <dbReference type="EMBL" id="KKS09826.1"/>
    </source>
</evidence>
<feature type="transmembrane region" description="Helical" evidence="1">
    <location>
        <begin position="228"/>
        <end position="248"/>
    </location>
</feature>
<feature type="transmembrane region" description="Helical" evidence="1">
    <location>
        <begin position="195"/>
        <end position="216"/>
    </location>
</feature>
<keyword evidence="1" id="KW-0812">Transmembrane</keyword>
<dbReference type="EMBL" id="LCBL01000001">
    <property type="protein sequence ID" value="KKS09826.1"/>
    <property type="molecule type" value="Genomic_DNA"/>
</dbReference>
<organism evidence="3 4">
    <name type="scientific">candidate division CPR2 bacterium GW2011_GWC1_41_48</name>
    <dbReference type="NCBI Taxonomy" id="1618344"/>
    <lineage>
        <taxon>Bacteria</taxon>
        <taxon>Bacteria division CPR2</taxon>
    </lineage>
</organism>
<dbReference type="SUPFAM" id="SSF55797">
    <property type="entry name" value="PR-1-like"/>
    <property type="match status" value="1"/>
</dbReference>
<feature type="domain" description="SCP" evidence="2">
    <location>
        <begin position="43"/>
        <end position="160"/>
    </location>
</feature>
<reference evidence="3 4" key="1">
    <citation type="journal article" date="2015" name="Nature">
        <title>rRNA introns, odd ribosomes, and small enigmatic genomes across a large radiation of phyla.</title>
        <authorList>
            <person name="Brown C.T."/>
            <person name="Hug L.A."/>
            <person name="Thomas B.C."/>
            <person name="Sharon I."/>
            <person name="Castelle C.J."/>
            <person name="Singh A."/>
            <person name="Wilkins M.J."/>
            <person name="Williams K.H."/>
            <person name="Banfield J.F."/>
        </authorList>
    </citation>
    <scope>NUCLEOTIDE SEQUENCE [LARGE SCALE GENOMIC DNA]</scope>
</reference>
<dbReference type="PANTHER" id="PTHR31157:SF1">
    <property type="entry name" value="SCP DOMAIN-CONTAINING PROTEIN"/>
    <property type="match status" value="1"/>
</dbReference>
<name>A0A0G0YJW0_UNCC2</name>
<accession>A0A0G0YJW0</accession>